<evidence type="ECO:0000259" key="4">
    <source>
        <dbReference type="Pfam" id="PF03446"/>
    </source>
</evidence>
<dbReference type="Pfam" id="PF14833">
    <property type="entry name" value="NAD_binding_11"/>
    <property type="match status" value="1"/>
</dbReference>
<dbReference type="AlphaFoldDB" id="A0AA90NN55"/>
<dbReference type="PANTHER" id="PTHR43060">
    <property type="entry name" value="3-HYDROXYISOBUTYRATE DEHYDROGENASE-LIKE 1, MITOCHONDRIAL-RELATED"/>
    <property type="match status" value="1"/>
</dbReference>
<dbReference type="InterPro" id="IPR008927">
    <property type="entry name" value="6-PGluconate_DH-like_C_sf"/>
</dbReference>
<organism evidence="6 7">
    <name type="scientific">Candidatus Endonucleibacter bathymodioli</name>
    <dbReference type="NCBI Taxonomy" id="539814"/>
    <lineage>
        <taxon>Bacteria</taxon>
        <taxon>Pseudomonadati</taxon>
        <taxon>Pseudomonadota</taxon>
        <taxon>Gammaproteobacteria</taxon>
        <taxon>Oceanospirillales</taxon>
        <taxon>Endozoicomonadaceae</taxon>
        <taxon>Candidatus Endonucleibacter</taxon>
    </lineage>
</organism>
<dbReference type="Pfam" id="PF03446">
    <property type="entry name" value="NAD_binding_2"/>
    <property type="match status" value="1"/>
</dbReference>
<dbReference type="EC" id="1.1.-.-" evidence="6"/>
<dbReference type="InterPro" id="IPR006115">
    <property type="entry name" value="6PGDH_NADP-bd"/>
</dbReference>
<evidence type="ECO:0000256" key="1">
    <source>
        <dbReference type="ARBA" id="ARBA00023002"/>
    </source>
</evidence>
<evidence type="ECO:0000256" key="3">
    <source>
        <dbReference type="PIRSR" id="PIRSR000103-1"/>
    </source>
</evidence>
<keyword evidence="2" id="KW-0520">NAD</keyword>
<evidence type="ECO:0000313" key="6">
    <source>
        <dbReference type="EMBL" id="MDP0589855.1"/>
    </source>
</evidence>
<reference evidence="6 7" key="1">
    <citation type="journal article" date="2023" name="bioRxiv">
        <title>An intranuclear bacterial parasite of deep-sea mussels expresses apoptosis inhibitors acquired from its host.</title>
        <authorList>
            <person name="Gonzalez Porras M.A."/>
            <person name="Assie A."/>
            <person name="Tietjen M."/>
            <person name="Violette M."/>
            <person name="Kleiner M."/>
            <person name="Gruber-Vodicka H."/>
            <person name="Dubilier N."/>
            <person name="Leisch N."/>
        </authorList>
    </citation>
    <scope>NUCLEOTIDE SEQUENCE [LARGE SCALE GENOMIC DNA]</scope>
    <source>
        <strain evidence="6">IAP13</strain>
    </source>
</reference>
<dbReference type="Proteomes" id="UP001178148">
    <property type="component" value="Unassembled WGS sequence"/>
</dbReference>
<feature type="domain" description="6-phosphogluconate dehydrogenase NADP-binding" evidence="4">
    <location>
        <begin position="6"/>
        <end position="166"/>
    </location>
</feature>
<name>A0AA90NN55_9GAMM</name>
<dbReference type="GO" id="GO:0051287">
    <property type="term" value="F:NAD binding"/>
    <property type="evidence" value="ECO:0007669"/>
    <property type="project" value="InterPro"/>
</dbReference>
<proteinExistence type="predicted"/>
<protein>
    <submittedName>
        <fullName evidence="6">NAD(P)-dependent oxidoreductase</fullName>
        <ecNumber evidence="6">1.1.-.-</ecNumber>
    </submittedName>
</protein>
<dbReference type="GO" id="GO:0016491">
    <property type="term" value="F:oxidoreductase activity"/>
    <property type="evidence" value="ECO:0007669"/>
    <property type="project" value="UniProtKB-KW"/>
</dbReference>
<evidence type="ECO:0000259" key="5">
    <source>
        <dbReference type="Pfam" id="PF14833"/>
    </source>
</evidence>
<dbReference type="InterPro" id="IPR013328">
    <property type="entry name" value="6PGD_dom2"/>
</dbReference>
<feature type="active site" evidence="3">
    <location>
        <position position="175"/>
    </location>
</feature>
<dbReference type="EMBL" id="JASXSV010000022">
    <property type="protein sequence ID" value="MDP0589855.1"/>
    <property type="molecule type" value="Genomic_DNA"/>
</dbReference>
<dbReference type="PIRSF" id="PIRSF000103">
    <property type="entry name" value="HIBADH"/>
    <property type="match status" value="1"/>
</dbReference>
<dbReference type="InterPro" id="IPR015815">
    <property type="entry name" value="HIBADH-related"/>
</dbReference>
<dbReference type="SUPFAM" id="SSF48179">
    <property type="entry name" value="6-phosphogluconate dehydrogenase C-terminal domain-like"/>
    <property type="match status" value="1"/>
</dbReference>
<keyword evidence="7" id="KW-1185">Reference proteome</keyword>
<dbReference type="GO" id="GO:0050661">
    <property type="term" value="F:NADP binding"/>
    <property type="evidence" value="ECO:0007669"/>
    <property type="project" value="InterPro"/>
</dbReference>
<sequence>MSDQPSIAFIGLGVMGYPVAGYLARQGYETVVYNRTTRKADRWLSEYPGVIAVTPEEAAKGADIVFCCVGNDDDLRQITTGPEGVFMAMKPGAVFIDHTTTSANIARELSEIAAARKLDFIDAPLSGGQVGAENGRLTIMCGGSQAVFDRVARVMGCYSKSIRLMGGVGSGQLTKMVNQICIAGIVQGLSEGLHFAKKTGLDVEAVVDVIAKGAAQSWQMENRYKTMMTGDYNHGFAVDLMRKDLGMCLNEAEKSGSALPLTALIDQFYKDVQVMGGGRWDATSLLARLEVIAASTLHF</sequence>
<feature type="domain" description="3-hydroxyisobutyrate dehydrogenase-like NAD-binding" evidence="5">
    <location>
        <begin position="169"/>
        <end position="287"/>
    </location>
</feature>
<evidence type="ECO:0000313" key="7">
    <source>
        <dbReference type="Proteomes" id="UP001178148"/>
    </source>
</evidence>
<dbReference type="Gene3D" id="3.40.50.720">
    <property type="entry name" value="NAD(P)-binding Rossmann-like Domain"/>
    <property type="match status" value="1"/>
</dbReference>
<gene>
    <name evidence="6" type="ORF">QS748_11975</name>
</gene>
<keyword evidence="1 6" id="KW-0560">Oxidoreductase</keyword>
<dbReference type="InterPro" id="IPR036291">
    <property type="entry name" value="NAD(P)-bd_dom_sf"/>
</dbReference>
<dbReference type="InterPro" id="IPR029154">
    <property type="entry name" value="HIBADH-like_NADP-bd"/>
</dbReference>
<dbReference type="PANTHER" id="PTHR43060:SF15">
    <property type="entry name" value="3-HYDROXYISOBUTYRATE DEHYDROGENASE-LIKE 1, MITOCHONDRIAL-RELATED"/>
    <property type="match status" value="1"/>
</dbReference>
<evidence type="ECO:0000256" key="2">
    <source>
        <dbReference type="ARBA" id="ARBA00023027"/>
    </source>
</evidence>
<dbReference type="Gene3D" id="1.10.1040.10">
    <property type="entry name" value="N-(1-d-carboxylethyl)-l-norvaline Dehydrogenase, domain 2"/>
    <property type="match status" value="1"/>
</dbReference>
<comment type="caution">
    <text evidence="6">The sequence shown here is derived from an EMBL/GenBank/DDBJ whole genome shotgun (WGS) entry which is preliminary data.</text>
</comment>
<dbReference type="SUPFAM" id="SSF51735">
    <property type="entry name" value="NAD(P)-binding Rossmann-fold domains"/>
    <property type="match status" value="1"/>
</dbReference>
<accession>A0AA90NN55</accession>